<organism evidence="2 3">
    <name type="scientific">Camellia sinensis var. sinensis</name>
    <name type="common">China tea</name>
    <dbReference type="NCBI Taxonomy" id="542762"/>
    <lineage>
        <taxon>Eukaryota</taxon>
        <taxon>Viridiplantae</taxon>
        <taxon>Streptophyta</taxon>
        <taxon>Embryophyta</taxon>
        <taxon>Tracheophyta</taxon>
        <taxon>Spermatophyta</taxon>
        <taxon>Magnoliopsida</taxon>
        <taxon>eudicotyledons</taxon>
        <taxon>Gunneridae</taxon>
        <taxon>Pentapetalae</taxon>
        <taxon>asterids</taxon>
        <taxon>Ericales</taxon>
        <taxon>Theaceae</taxon>
        <taxon>Camellia</taxon>
    </lineage>
</organism>
<sequence>MIEKNMVPTLEAIKGGGGSIKVGSTGTIGTLMSRELESTKSDPQTPRKKSPTVSILVPSDATTPKILKPRTSLDEASSSSSSSSIVNKKSTEIARKTKHYNRKTHQIPMLDSDNISLDGRHEDERLDREGFGDEDVCDCNERKGEKENKAGNLHWRKSSGKTIQRGSRIKLFKMSQQNKNATSSTQADHPPGKRKRGRPRKDEKAHPPLPPPSVDPKTIQHVEVDLGDDIDDDMVGQVVSGVIEGSFDAGYFLTVRAANDTNKLLRGVVFQPGLFTPITASNDVDPQAKMHTRREFPIPVLNPQGPVNGSLSQSEQKNEQSSAQISLPDQSASVTVVPVTDNLIKNDYDSSVCLGGKYMPQENFESGVENFTLLGGENLPQLKGEFGLEKQSTPHFEHGKIVEHERMMQEFEASTMSNGPKLDVKGSENMMLEIASKITADTFPGNEEAVTRVQAQAVDSALEASELAHQTQLAAELRLVTGEPISKPVNTTENPLSMKTGMPQTIQSELAQNPARDDETNESAFGDVADKTKGVFTYGRSGAM</sequence>
<evidence type="ECO:0008006" key="4">
    <source>
        <dbReference type="Google" id="ProtNLM"/>
    </source>
</evidence>
<proteinExistence type="predicted"/>
<name>A0A4S4DSF2_CAMSN</name>
<dbReference type="EMBL" id="SDRB02010493">
    <property type="protein sequence ID" value="THG06131.1"/>
    <property type="molecule type" value="Genomic_DNA"/>
</dbReference>
<gene>
    <name evidence="2" type="ORF">TEA_008008</name>
</gene>
<dbReference type="AlphaFoldDB" id="A0A4S4DSF2"/>
<evidence type="ECO:0000313" key="2">
    <source>
        <dbReference type="EMBL" id="THG06131.1"/>
    </source>
</evidence>
<reference evidence="2 3" key="1">
    <citation type="journal article" date="2018" name="Proc. Natl. Acad. Sci. U.S.A.">
        <title>Draft genome sequence of Camellia sinensis var. sinensis provides insights into the evolution of the tea genome and tea quality.</title>
        <authorList>
            <person name="Wei C."/>
            <person name="Yang H."/>
            <person name="Wang S."/>
            <person name="Zhao J."/>
            <person name="Liu C."/>
            <person name="Gao L."/>
            <person name="Xia E."/>
            <person name="Lu Y."/>
            <person name="Tai Y."/>
            <person name="She G."/>
            <person name="Sun J."/>
            <person name="Cao H."/>
            <person name="Tong W."/>
            <person name="Gao Q."/>
            <person name="Li Y."/>
            <person name="Deng W."/>
            <person name="Jiang X."/>
            <person name="Wang W."/>
            <person name="Chen Q."/>
            <person name="Zhang S."/>
            <person name="Li H."/>
            <person name="Wu J."/>
            <person name="Wang P."/>
            <person name="Li P."/>
            <person name="Shi C."/>
            <person name="Zheng F."/>
            <person name="Jian J."/>
            <person name="Huang B."/>
            <person name="Shan D."/>
            <person name="Shi M."/>
            <person name="Fang C."/>
            <person name="Yue Y."/>
            <person name="Li F."/>
            <person name="Li D."/>
            <person name="Wei S."/>
            <person name="Han B."/>
            <person name="Jiang C."/>
            <person name="Yin Y."/>
            <person name="Xia T."/>
            <person name="Zhang Z."/>
            <person name="Bennetzen J.L."/>
            <person name="Zhao S."/>
            <person name="Wan X."/>
        </authorList>
    </citation>
    <scope>NUCLEOTIDE SEQUENCE [LARGE SCALE GENOMIC DNA]</scope>
    <source>
        <strain evidence="3">cv. Shuchazao</strain>
        <tissue evidence="2">Leaf</tissue>
    </source>
</reference>
<feature type="region of interest" description="Disordered" evidence="1">
    <location>
        <begin position="298"/>
        <end position="329"/>
    </location>
</feature>
<accession>A0A4S4DSF2</accession>
<dbReference type="Proteomes" id="UP000306102">
    <property type="component" value="Unassembled WGS sequence"/>
</dbReference>
<feature type="compositionally biased region" description="Polar residues" evidence="1">
    <location>
        <begin position="305"/>
        <end position="329"/>
    </location>
</feature>
<dbReference type="STRING" id="542762.A0A4S4DSF2"/>
<evidence type="ECO:0000256" key="1">
    <source>
        <dbReference type="SAM" id="MobiDB-lite"/>
    </source>
</evidence>
<feature type="region of interest" description="Disordered" evidence="1">
    <location>
        <begin position="175"/>
        <end position="218"/>
    </location>
</feature>
<comment type="caution">
    <text evidence="2">The sequence shown here is derived from an EMBL/GenBank/DDBJ whole genome shotgun (WGS) entry which is preliminary data.</text>
</comment>
<feature type="compositionally biased region" description="Basic residues" evidence="1">
    <location>
        <begin position="96"/>
        <end position="105"/>
    </location>
</feature>
<dbReference type="PANTHER" id="PTHR34682">
    <property type="entry name" value="AT HOOK MOTIF-CONTAINING PROTEIN"/>
    <property type="match status" value="1"/>
</dbReference>
<dbReference type="InterPro" id="IPR045881">
    <property type="entry name" value="MNM1-like"/>
</dbReference>
<dbReference type="PANTHER" id="PTHR34682:SF3">
    <property type="entry name" value="AT HOOK MOTIF-CONTAINING PROTEIN"/>
    <property type="match status" value="1"/>
</dbReference>
<evidence type="ECO:0000313" key="3">
    <source>
        <dbReference type="Proteomes" id="UP000306102"/>
    </source>
</evidence>
<feature type="region of interest" description="Disordered" evidence="1">
    <location>
        <begin position="35"/>
        <end position="105"/>
    </location>
</feature>
<protein>
    <recommendedName>
        <fullName evidence="4">AT hook motif-containing protein</fullName>
    </recommendedName>
</protein>
<keyword evidence="3" id="KW-1185">Reference proteome</keyword>
<feature type="compositionally biased region" description="Polar residues" evidence="1">
    <location>
        <begin position="175"/>
        <end position="187"/>
    </location>
</feature>